<feature type="transmembrane region" description="Helical" evidence="10">
    <location>
        <begin position="450"/>
        <end position="472"/>
    </location>
</feature>
<evidence type="ECO:0000313" key="13">
    <source>
        <dbReference type="EMBL" id="GBG27897.1"/>
    </source>
</evidence>
<name>A0A2R5GA48_9STRA</name>
<keyword evidence="7" id="KW-0325">Glycoprotein</keyword>
<evidence type="ECO:0000256" key="10">
    <source>
        <dbReference type="SAM" id="Phobius"/>
    </source>
</evidence>
<keyword evidence="11" id="KW-0732">Signal</keyword>
<feature type="transmembrane region" description="Helical" evidence="10">
    <location>
        <begin position="297"/>
        <end position="319"/>
    </location>
</feature>
<organism evidence="13 14">
    <name type="scientific">Hondaea fermentalgiana</name>
    <dbReference type="NCBI Taxonomy" id="2315210"/>
    <lineage>
        <taxon>Eukaryota</taxon>
        <taxon>Sar</taxon>
        <taxon>Stramenopiles</taxon>
        <taxon>Bigyra</taxon>
        <taxon>Labyrinthulomycetes</taxon>
        <taxon>Thraustochytrida</taxon>
        <taxon>Thraustochytriidae</taxon>
        <taxon>Hondaea</taxon>
    </lineage>
</organism>
<dbReference type="Proteomes" id="UP000241890">
    <property type="component" value="Unassembled WGS sequence"/>
</dbReference>
<dbReference type="CDD" id="cd15047">
    <property type="entry name" value="7tmC_GABA-B-like"/>
    <property type="match status" value="1"/>
</dbReference>
<keyword evidence="5 10" id="KW-0472">Membrane</keyword>
<keyword evidence="4" id="KW-0297">G-protein coupled receptor</keyword>
<feature type="domain" description="G-protein coupled receptors family 3 profile" evidence="12">
    <location>
        <begin position="261"/>
        <end position="512"/>
    </location>
</feature>
<dbReference type="InterPro" id="IPR002455">
    <property type="entry name" value="GPCR3_GABA-B"/>
</dbReference>
<dbReference type="AlphaFoldDB" id="A0A2R5GA48"/>
<feature type="compositionally biased region" description="Low complexity" evidence="9">
    <location>
        <begin position="184"/>
        <end position="203"/>
    </location>
</feature>
<sequence length="846" mass="90087">IGNAPAKEETMPPVAATRRARARLGSAAVTVVAALALAQQTLAVDPADLDYGYEICMYEQECTTPRAGWVRFGIAGEYVYSSSEWAANYTFTCDEDTFGSDPFPGRTGESCSLSEPDDTPYPTVSPTAYPSVAPTPEPTQRPTTKRPTPQPTPQPTPKPTDPPTNRPTEAPVPPVAYPTPKPTYRPTTGAPTTATPTTLRPTGSPTQDPDVVCPLNKDEALCDAMDNLCDWDATTSACVAAGSIEETAAPTSVGSSGLGWVAILATNIAIVGIVLALSALIFIHIHRDKPVIQLSQLLFLKLLCVGGIFVNTSIFPSAFEPESAAVCIVRKWWFDLAFTFTMAVLLLKIWRVWRVFYGPGDASHITDMFLLKIIALLVAIDVVLLILWTAIEPPVSYFNEDMGAYDCESTGVGYVMLIISYIFLGALVVLGVVLAFRVRNLGSVLGESKQIFFIVNNVLVFGIFNIIVSVLAETSYELRVLLFAFTVFWCTAVGLVVLLFAKYEKFSMTREEILFAATENNKSTRSAGASNNTGPAGTDYNTGASRPSGPSGPSGNTGFVAKQEILQASSNNASRATLNRQGSKHHSPERPQQDTGYITPPEVGLYPRGEYEGAGSQRYLGGARTTLEPPVDERDIFATYNTRSYTDNARAVHVPFRDNSERMSVGSGAASNSSSHASNLQPHPQHHRQRSSGAGSSTNNSSTPPLSISRRNSDSYSRDISLRMGERSQGAASSSTAAGGGLGASAGTSFSFPNSAELASHAKAAAPKATAPTSPPPVASASSSAGEAKTSRPANSKAATVIANGFKIGEVGSWEEYVHRETGESFWVSVETGDISSSPPKEVDLA</sequence>
<evidence type="ECO:0000256" key="2">
    <source>
        <dbReference type="ARBA" id="ARBA00022692"/>
    </source>
</evidence>
<dbReference type="PANTHER" id="PTHR10519">
    <property type="entry name" value="GABA-B RECEPTOR"/>
    <property type="match status" value="1"/>
</dbReference>
<feature type="transmembrane region" description="Helical" evidence="10">
    <location>
        <begin position="411"/>
        <end position="438"/>
    </location>
</feature>
<dbReference type="PROSITE" id="PS50259">
    <property type="entry name" value="G_PROTEIN_RECEP_F3_4"/>
    <property type="match status" value="1"/>
</dbReference>
<feature type="compositionally biased region" description="Pro residues" evidence="9">
    <location>
        <begin position="148"/>
        <end position="183"/>
    </location>
</feature>
<evidence type="ECO:0000256" key="5">
    <source>
        <dbReference type="ARBA" id="ARBA00023136"/>
    </source>
</evidence>
<evidence type="ECO:0000256" key="9">
    <source>
        <dbReference type="SAM" id="MobiDB-lite"/>
    </source>
</evidence>
<feature type="transmembrane region" description="Helical" evidence="10">
    <location>
        <begin position="258"/>
        <end position="285"/>
    </location>
</feature>
<feature type="transmembrane region" description="Helical" evidence="10">
    <location>
        <begin position="331"/>
        <end position="349"/>
    </location>
</feature>
<keyword evidence="8" id="KW-0807">Transducer</keyword>
<dbReference type="InterPro" id="IPR017978">
    <property type="entry name" value="GPCR_3_C"/>
</dbReference>
<feature type="chain" id="PRO_5015331272" evidence="11">
    <location>
        <begin position="44"/>
        <end position="846"/>
    </location>
</feature>
<gene>
    <name evidence="13" type="ORF">FCC1311_041202</name>
</gene>
<dbReference type="EMBL" id="BEYU01000037">
    <property type="protein sequence ID" value="GBG27897.1"/>
    <property type="molecule type" value="Genomic_DNA"/>
</dbReference>
<feature type="region of interest" description="Disordered" evidence="9">
    <location>
        <begin position="763"/>
        <end position="796"/>
    </location>
</feature>
<evidence type="ECO:0000256" key="8">
    <source>
        <dbReference type="ARBA" id="ARBA00023224"/>
    </source>
</evidence>
<feature type="region of interest" description="Disordered" evidence="9">
    <location>
        <begin position="574"/>
        <end position="617"/>
    </location>
</feature>
<evidence type="ECO:0000256" key="11">
    <source>
        <dbReference type="SAM" id="SignalP"/>
    </source>
</evidence>
<feature type="compositionally biased region" description="Polar residues" evidence="9">
    <location>
        <begin position="523"/>
        <end position="545"/>
    </location>
</feature>
<reference evidence="13 14" key="1">
    <citation type="submission" date="2017-12" db="EMBL/GenBank/DDBJ databases">
        <title>Sequencing, de novo assembly and annotation of complete genome of a new Thraustochytrid species, strain FCC1311.</title>
        <authorList>
            <person name="Sedici K."/>
            <person name="Godart F."/>
            <person name="Aiese Cigliano R."/>
            <person name="Sanseverino W."/>
            <person name="Barakat M."/>
            <person name="Ortet P."/>
            <person name="Marechal E."/>
            <person name="Cagnac O."/>
            <person name="Amato A."/>
        </authorList>
    </citation>
    <scope>NUCLEOTIDE SEQUENCE [LARGE SCALE GENOMIC DNA]</scope>
</reference>
<keyword evidence="14" id="KW-1185">Reference proteome</keyword>
<dbReference type="PANTHER" id="PTHR10519:SF20">
    <property type="entry name" value="G-PROTEIN COUPLED RECEPTOR 156-RELATED"/>
    <property type="match status" value="1"/>
</dbReference>
<keyword evidence="6 13" id="KW-0675">Receptor</keyword>
<feature type="region of interest" description="Disordered" evidence="9">
    <location>
        <begin position="100"/>
        <end position="209"/>
    </location>
</feature>
<dbReference type="GO" id="GO:0004965">
    <property type="term" value="F:G protein-coupled GABA receptor activity"/>
    <property type="evidence" value="ECO:0007669"/>
    <property type="project" value="InterPro"/>
</dbReference>
<keyword evidence="3 10" id="KW-1133">Transmembrane helix</keyword>
<evidence type="ECO:0000313" key="14">
    <source>
        <dbReference type="Proteomes" id="UP000241890"/>
    </source>
</evidence>
<feature type="non-terminal residue" evidence="13">
    <location>
        <position position="1"/>
    </location>
</feature>
<feature type="compositionally biased region" description="Low complexity" evidence="9">
    <location>
        <begin position="691"/>
        <end position="709"/>
    </location>
</feature>
<feature type="signal peptide" evidence="11">
    <location>
        <begin position="1"/>
        <end position="43"/>
    </location>
</feature>
<feature type="transmembrane region" description="Helical" evidence="10">
    <location>
        <begin position="369"/>
        <end position="391"/>
    </location>
</feature>
<evidence type="ECO:0000256" key="4">
    <source>
        <dbReference type="ARBA" id="ARBA00023040"/>
    </source>
</evidence>
<evidence type="ECO:0000256" key="7">
    <source>
        <dbReference type="ARBA" id="ARBA00023180"/>
    </source>
</evidence>
<evidence type="ECO:0000256" key="6">
    <source>
        <dbReference type="ARBA" id="ARBA00023170"/>
    </source>
</evidence>
<proteinExistence type="predicted"/>
<feature type="transmembrane region" description="Helical" evidence="10">
    <location>
        <begin position="478"/>
        <end position="501"/>
    </location>
</feature>
<comment type="subcellular location">
    <subcellularLocation>
        <location evidence="1">Membrane</location>
        <topology evidence="1">Multi-pass membrane protein</topology>
    </subcellularLocation>
</comment>
<protein>
    <submittedName>
        <fullName evidence="13">Metabotropic glutamate receptor</fullName>
    </submittedName>
</protein>
<dbReference type="Pfam" id="PF00003">
    <property type="entry name" value="7tm_3"/>
    <property type="match status" value="1"/>
</dbReference>
<accession>A0A2R5GA48</accession>
<dbReference type="PRINTS" id="PR01217">
    <property type="entry name" value="PRICHEXTENSN"/>
</dbReference>
<feature type="region of interest" description="Disordered" evidence="9">
    <location>
        <begin position="652"/>
        <end position="717"/>
    </location>
</feature>
<evidence type="ECO:0000256" key="1">
    <source>
        <dbReference type="ARBA" id="ARBA00004141"/>
    </source>
</evidence>
<feature type="compositionally biased region" description="Low complexity" evidence="9">
    <location>
        <begin position="664"/>
        <end position="679"/>
    </location>
</feature>
<evidence type="ECO:0000259" key="12">
    <source>
        <dbReference type="PROSITE" id="PS50259"/>
    </source>
</evidence>
<comment type="caution">
    <text evidence="13">The sequence shown here is derived from an EMBL/GenBank/DDBJ whole genome shotgun (WGS) entry which is preliminary data.</text>
</comment>
<feature type="region of interest" description="Disordered" evidence="9">
    <location>
        <begin position="523"/>
        <end position="558"/>
    </location>
</feature>
<keyword evidence="2 10" id="KW-0812">Transmembrane</keyword>
<evidence type="ECO:0000256" key="3">
    <source>
        <dbReference type="ARBA" id="ARBA00022989"/>
    </source>
</evidence>
<feature type="compositionally biased region" description="Low complexity" evidence="9">
    <location>
        <begin position="763"/>
        <end position="772"/>
    </location>
</feature>
<feature type="compositionally biased region" description="Low complexity" evidence="9">
    <location>
        <begin position="779"/>
        <end position="788"/>
    </location>
</feature>
<dbReference type="GO" id="GO:0038039">
    <property type="term" value="C:G protein-coupled receptor heterodimeric complex"/>
    <property type="evidence" value="ECO:0007669"/>
    <property type="project" value="TreeGrafter"/>
</dbReference>
<dbReference type="InParanoid" id="A0A2R5GA48"/>